<keyword evidence="3" id="KW-1185">Reference proteome</keyword>
<evidence type="ECO:0000313" key="2">
    <source>
        <dbReference type="EMBL" id="TYP73100.1"/>
    </source>
</evidence>
<dbReference type="InterPro" id="IPR020941">
    <property type="entry name" value="SUFU-like_domain"/>
</dbReference>
<sequence>MFMESNKERALSFDIRRTIILGAFIKEWSMPQYRVILNHPEKAVHVEIYYFPAAGENDVARFSTVGLSNTLRSNGQPIGTEWVMALPYDLGGESVDRIFSYVCDLIAHHIVTSRDSRIPIVMEESKLAPANWSTKAFFLDELRGESEDLEEIQIGNEVIRVVWALPITAQEATLILREGVDAFDSYMAGTEHSIIDPRRP</sequence>
<comment type="caution">
    <text evidence="2">The sequence shown here is derived from an EMBL/GenBank/DDBJ whole genome shotgun (WGS) entry which is preliminary data.</text>
</comment>
<protein>
    <submittedName>
        <fullName evidence="2">Suppressor of fused protein SUFU</fullName>
    </submittedName>
</protein>
<gene>
    <name evidence="2" type="ORF">BCM02_10784</name>
</gene>
<dbReference type="EMBL" id="VNHS01000007">
    <property type="protein sequence ID" value="TYP73100.1"/>
    <property type="molecule type" value="Genomic_DNA"/>
</dbReference>
<feature type="domain" description="Suppressor of fused-like" evidence="1">
    <location>
        <begin position="44"/>
        <end position="200"/>
    </location>
</feature>
<dbReference type="Pfam" id="PF05076">
    <property type="entry name" value="SUFU"/>
    <property type="match status" value="1"/>
</dbReference>
<evidence type="ECO:0000313" key="3">
    <source>
        <dbReference type="Proteomes" id="UP000323257"/>
    </source>
</evidence>
<dbReference type="Proteomes" id="UP000323257">
    <property type="component" value="Unassembled WGS sequence"/>
</dbReference>
<dbReference type="AlphaFoldDB" id="A0A5S5C445"/>
<dbReference type="RefSeq" id="WP_148930669.1">
    <property type="nucleotide sequence ID" value="NZ_VNHS01000007.1"/>
</dbReference>
<reference evidence="2 3" key="1">
    <citation type="submission" date="2019-07" db="EMBL/GenBank/DDBJ databases">
        <title>Genomic Encyclopedia of Type Strains, Phase III (KMG-III): the genomes of soil and plant-associated and newly described type strains.</title>
        <authorList>
            <person name="Whitman W."/>
        </authorList>
    </citation>
    <scope>NUCLEOTIDE SEQUENCE [LARGE SCALE GENOMIC DNA]</scope>
    <source>
        <strain evidence="2 3">BL24</strain>
    </source>
</reference>
<name>A0A5S5C445_9BACL</name>
<accession>A0A5S5C445</accession>
<evidence type="ECO:0000259" key="1">
    <source>
        <dbReference type="Pfam" id="PF05076"/>
    </source>
</evidence>
<proteinExistence type="predicted"/>
<dbReference type="OrthoDB" id="2650436at2"/>
<organism evidence="2 3">
    <name type="scientific">Paenibacillus methanolicus</name>
    <dbReference type="NCBI Taxonomy" id="582686"/>
    <lineage>
        <taxon>Bacteria</taxon>
        <taxon>Bacillati</taxon>
        <taxon>Bacillota</taxon>
        <taxon>Bacilli</taxon>
        <taxon>Bacillales</taxon>
        <taxon>Paenibacillaceae</taxon>
        <taxon>Paenibacillus</taxon>
    </lineage>
</organism>